<feature type="compositionally biased region" description="Basic and acidic residues" evidence="2">
    <location>
        <begin position="608"/>
        <end position="633"/>
    </location>
</feature>
<dbReference type="PANTHER" id="PTHR19321">
    <property type="entry name" value="PROTEIN REGULATOR OF CYTOKINESIS 1 PRC1-RELATED"/>
    <property type="match status" value="1"/>
</dbReference>
<dbReference type="Pfam" id="PF03999">
    <property type="entry name" value="MAP65_ASE1"/>
    <property type="match status" value="1"/>
</dbReference>
<dbReference type="InParanoid" id="A0A1J7J1J1"/>
<dbReference type="Gene3D" id="1.20.58.1520">
    <property type="match status" value="1"/>
</dbReference>
<feature type="compositionally biased region" description="Low complexity" evidence="2">
    <location>
        <begin position="637"/>
        <end position="658"/>
    </location>
</feature>
<name>A0A1J7J1J1_9PEZI</name>
<protein>
    <recommendedName>
        <fullName evidence="5">Microtubule associated protein</fullName>
    </recommendedName>
</protein>
<feature type="compositionally biased region" description="Acidic residues" evidence="2">
    <location>
        <begin position="707"/>
        <end position="719"/>
    </location>
</feature>
<reference evidence="3 4" key="1">
    <citation type="submission" date="2016-10" db="EMBL/GenBank/DDBJ databases">
        <title>Draft genome sequence of Coniochaeta ligniaria NRRL30616, a lignocellulolytic fungus for bioabatement of inhibitors in plant biomass hydrolysates.</title>
        <authorList>
            <consortium name="DOE Joint Genome Institute"/>
            <person name="Jimenez D.J."/>
            <person name="Hector R.E."/>
            <person name="Riley R."/>
            <person name="Sun H."/>
            <person name="Grigoriev I.V."/>
            <person name="Van Elsas J.D."/>
            <person name="Nichols N.N."/>
        </authorList>
    </citation>
    <scope>NUCLEOTIDE SEQUENCE [LARGE SCALE GENOMIC DNA]</scope>
    <source>
        <strain evidence="3 4">NRRL 30616</strain>
    </source>
</reference>
<proteinExistence type="predicted"/>
<feature type="region of interest" description="Disordered" evidence="2">
    <location>
        <begin position="462"/>
        <end position="666"/>
    </location>
</feature>
<feature type="coiled-coil region" evidence="1">
    <location>
        <begin position="225"/>
        <end position="259"/>
    </location>
</feature>
<dbReference type="PANTHER" id="PTHR19321:SF41">
    <property type="entry name" value="FASCETTO-RELATED"/>
    <property type="match status" value="1"/>
</dbReference>
<dbReference type="InterPro" id="IPR007145">
    <property type="entry name" value="MAP65_Ase1_PRC1"/>
</dbReference>
<keyword evidence="1" id="KW-0175">Coiled coil</keyword>
<dbReference type="OrthoDB" id="642895at2759"/>
<evidence type="ECO:0000256" key="2">
    <source>
        <dbReference type="SAM" id="MobiDB-lite"/>
    </source>
</evidence>
<gene>
    <name evidence="3" type="ORF">CONLIGDRAFT_185945</name>
</gene>
<dbReference type="AlphaFoldDB" id="A0A1J7J1J1"/>
<dbReference type="GO" id="GO:0051256">
    <property type="term" value="P:mitotic spindle midzone assembly"/>
    <property type="evidence" value="ECO:0007669"/>
    <property type="project" value="TreeGrafter"/>
</dbReference>
<dbReference type="FunCoup" id="A0A1J7J1J1">
    <property type="interactions" value="151"/>
</dbReference>
<organism evidence="3 4">
    <name type="scientific">Coniochaeta ligniaria NRRL 30616</name>
    <dbReference type="NCBI Taxonomy" id="1408157"/>
    <lineage>
        <taxon>Eukaryota</taxon>
        <taxon>Fungi</taxon>
        <taxon>Dikarya</taxon>
        <taxon>Ascomycota</taxon>
        <taxon>Pezizomycotina</taxon>
        <taxon>Sordariomycetes</taxon>
        <taxon>Sordariomycetidae</taxon>
        <taxon>Coniochaetales</taxon>
        <taxon>Coniochaetaceae</taxon>
        <taxon>Coniochaeta</taxon>
    </lineage>
</organism>
<dbReference type="GO" id="GO:1990023">
    <property type="term" value="C:mitotic spindle midzone"/>
    <property type="evidence" value="ECO:0007669"/>
    <property type="project" value="TreeGrafter"/>
</dbReference>
<dbReference type="GO" id="GO:0005737">
    <property type="term" value="C:cytoplasm"/>
    <property type="evidence" value="ECO:0007669"/>
    <property type="project" value="TreeGrafter"/>
</dbReference>
<feature type="region of interest" description="Disordered" evidence="2">
    <location>
        <begin position="680"/>
        <end position="791"/>
    </location>
</feature>
<accession>A0A1J7J1J1</accession>
<evidence type="ECO:0000313" key="3">
    <source>
        <dbReference type="EMBL" id="OIW33630.1"/>
    </source>
</evidence>
<evidence type="ECO:0000313" key="4">
    <source>
        <dbReference type="Proteomes" id="UP000182658"/>
    </source>
</evidence>
<dbReference type="EMBL" id="KV875094">
    <property type="protein sequence ID" value="OIW33630.1"/>
    <property type="molecule type" value="Genomic_DNA"/>
</dbReference>
<feature type="compositionally biased region" description="Polar residues" evidence="2">
    <location>
        <begin position="691"/>
        <end position="706"/>
    </location>
</feature>
<feature type="compositionally biased region" description="Basic and acidic residues" evidence="2">
    <location>
        <begin position="400"/>
        <end position="417"/>
    </location>
</feature>
<keyword evidence="4" id="KW-1185">Reference proteome</keyword>
<evidence type="ECO:0008006" key="5">
    <source>
        <dbReference type="Google" id="ProtNLM"/>
    </source>
</evidence>
<dbReference type="STRING" id="1408157.A0A1J7J1J1"/>
<evidence type="ECO:0000256" key="1">
    <source>
        <dbReference type="SAM" id="Coils"/>
    </source>
</evidence>
<sequence length="791" mass="89184">MDPSYLSQQVNTIIGQLHGLFDEIGVPDHDRQTRESELFSALSEALHNQVRIVTSEKKQMIDDAQNMITTIRQMEASLDDNKPRRDYQSAEDELKVTFPLTRCIQVLKERHIQVSRLHRERYEQVKKLVQALESYSSHLEPTFVKLPLPPTGPNQSIPPSFDLSPSYVDRLDAEFTRVYEEYMRRVDTVKSLSEHIIQLWAELGTPQAQTDGAIVKYYRDAPEQLGLHEEDLLRLKAKRDKLADEKKSREKRLKDLKTAVEALWEKLGVEESERKTFLNGNRGCGVRQINEFEDELARLNELKHQNLHLFVEDARYKLQELWDALYLSEDEMLEFTPAFSDVYSDALLEAHEQEIARLEALKEQRAPTLALVEKHRTLVHDRDELAASSQDASRLMLKPQKGEKRDPGKLLREEKMRKRISKELPKVSAELRKTLEKWEDEYGRPFLVHGERYLDVLDADESSKRAAPGPRAKTPAGPPPSTAKSASKPPLSRQQSVGKLRSGAKTPTAHSAAGKTAGSRAHSAVTNKGSPSRIPARVPLSNLKHGGNSPDRPRAESRLDTNGTVRHAPGAMRAPPPKMRDLLPPPEQLETPMNHYRGTGLSSNSIVRHIEPEDVYDDRHREYSRPTSRDYFHTHNQNQQQQPPPSRDQQQYYSSTSTHQNERFSQAQTSHFLNLAQQTGYAQAPPPGARQISQTSSAAVSGSENWETYDDNSEPEPDASDAYYAKVRAARSGGKRLTPEAGGGGYGLRNNGGYQPQAKRLRGIPPPGQGEGEGRIVSGVSGSEWTDEDAF</sequence>
<dbReference type="Proteomes" id="UP000182658">
    <property type="component" value="Unassembled WGS sequence"/>
</dbReference>
<feature type="region of interest" description="Disordered" evidence="2">
    <location>
        <begin position="389"/>
        <end position="417"/>
    </location>
</feature>
<dbReference type="GO" id="GO:0008017">
    <property type="term" value="F:microtubule binding"/>
    <property type="evidence" value="ECO:0007669"/>
    <property type="project" value="InterPro"/>
</dbReference>